<dbReference type="EMBL" id="JBBYHY010000003">
    <property type="protein sequence ID" value="MEL3953072.1"/>
    <property type="molecule type" value="Genomic_DNA"/>
</dbReference>
<proteinExistence type="predicted"/>
<comment type="caution">
    <text evidence="2">The sequence shown here is derived from an EMBL/GenBank/DDBJ whole genome shotgun (WGS) entry which is preliminary data.</text>
</comment>
<keyword evidence="1" id="KW-0472">Membrane</keyword>
<evidence type="ECO:0000313" key="3">
    <source>
        <dbReference type="Proteomes" id="UP001455088"/>
    </source>
</evidence>
<name>A0ABU9JLK4_9GAMM</name>
<dbReference type="RefSeq" id="WP_101098470.1">
    <property type="nucleotide sequence ID" value="NZ_JBBYHY010000003.1"/>
</dbReference>
<accession>A0ABU9JLK4</accession>
<dbReference type="Proteomes" id="UP001455088">
    <property type="component" value="Unassembled WGS sequence"/>
</dbReference>
<feature type="transmembrane region" description="Helical" evidence="1">
    <location>
        <begin position="20"/>
        <end position="41"/>
    </location>
</feature>
<protein>
    <submittedName>
        <fullName evidence="2">Uncharacterized protein</fullName>
    </submittedName>
</protein>
<organism evidence="2 3">
    <name type="scientific">Stenotrophomonas bentonitica</name>
    <dbReference type="NCBI Taxonomy" id="1450134"/>
    <lineage>
        <taxon>Bacteria</taxon>
        <taxon>Pseudomonadati</taxon>
        <taxon>Pseudomonadota</taxon>
        <taxon>Gammaproteobacteria</taxon>
        <taxon>Lysobacterales</taxon>
        <taxon>Lysobacteraceae</taxon>
        <taxon>Stenotrophomonas</taxon>
    </lineage>
</organism>
<feature type="transmembrane region" description="Helical" evidence="1">
    <location>
        <begin position="149"/>
        <end position="169"/>
    </location>
</feature>
<evidence type="ECO:0000313" key="2">
    <source>
        <dbReference type="EMBL" id="MEL3953072.1"/>
    </source>
</evidence>
<gene>
    <name evidence="2" type="ORF">AAE039_05825</name>
</gene>
<reference evidence="2 3" key="1">
    <citation type="submission" date="2024-04" db="EMBL/GenBank/DDBJ databases">
        <title>Bacterial endophytes with biocontrol capabilities against important plant pathogens.</title>
        <authorList>
            <person name="Alayande K.A."/>
        </authorList>
    </citation>
    <scope>NUCLEOTIDE SEQUENCE [LARGE SCALE GENOMIC DNA]</scope>
    <source>
        <strain evidence="2 3">KV22</strain>
    </source>
</reference>
<sequence>MATWGVVAMEPFAPGPEERMLWIPACITLSSMAAMTVASLIQDMFALARRSWGQFLRRYPSVCLEALVLLAAPFLLYTQQSGCQLLCPALTASLLLILLSAVETLSTSVVFRVRTSPTSLIMLAHSGAGMFATYMFTKGLKVTSPISHFWFFGSVLMSGVLSFLIARFWTNLLRGATVGYSTVVERIIRTFSAEPSAAQWITRHVVTGGRKQKAAKGRCRTIKRKK</sequence>
<feature type="transmembrane region" description="Helical" evidence="1">
    <location>
        <begin position="62"/>
        <end position="78"/>
    </location>
</feature>
<keyword evidence="1" id="KW-0812">Transmembrane</keyword>
<feature type="transmembrane region" description="Helical" evidence="1">
    <location>
        <begin position="118"/>
        <end position="137"/>
    </location>
</feature>
<keyword evidence="1" id="KW-1133">Transmembrane helix</keyword>
<keyword evidence="3" id="KW-1185">Reference proteome</keyword>
<feature type="transmembrane region" description="Helical" evidence="1">
    <location>
        <begin position="90"/>
        <end position="111"/>
    </location>
</feature>
<evidence type="ECO:0000256" key="1">
    <source>
        <dbReference type="SAM" id="Phobius"/>
    </source>
</evidence>